<protein>
    <recommendedName>
        <fullName evidence="3">F-box domain-containing protein</fullName>
    </recommendedName>
</protein>
<reference evidence="1" key="2">
    <citation type="journal article" name="Front. Microbiol.">
        <title>Degradative Capacity of Two Strains of Rhodonia placenta: From Phenotype to Genotype.</title>
        <authorList>
            <person name="Kolle M."/>
            <person name="Horta M.A.C."/>
            <person name="Nowrousian M."/>
            <person name="Ohm R.A."/>
            <person name="Benz J.P."/>
            <person name="Pilgard A."/>
        </authorList>
    </citation>
    <scope>NUCLEOTIDE SEQUENCE</scope>
    <source>
        <strain evidence="1">FPRL280</strain>
    </source>
</reference>
<dbReference type="AlphaFoldDB" id="A0A8H7P4V2"/>
<evidence type="ECO:0000313" key="1">
    <source>
        <dbReference type="EMBL" id="KAF9816345.1"/>
    </source>
</evidence>
<evidence type="ECO:0008006" key="3">
    <source>
        <dbReference type="Google" id="ProtNLM"/>
    </source>
</evidence>
<dbReference type="EMBL" id="JADOXO010000058">
    <property type="protein sequence ID" value="KAF9816345.1"/>
    <property type="molecule type" value="Genomic_DNA"/>
</dbReference>
<comment type="caution">
    <text evidence="1">The sequence shown here is derived from an EMBL/GenBank/DDBJ whole genome shotgun (WGS) entry which is preliminary data.</text>
</comment>
<proteinExistence type="predicted"/>
<name>A0A8H7P4V2_9APHY</name>
<sequence length="491" mass="55003">MHPLFLVDELLLQIFRYLRPGSRKSLAFLARTCNAFHGPAIEVLWGQLCNATPIIRLLPQDALSSGKVQEGFYTRIWTLTRPLMASDLVAVEKYAPLVRDLGAEEQGTVPPSTHTYRRDTVSTYAMSHLAECYPHPCLFPGIRRLDWRVVMRPFSPTGIVGQNSWKDMLVYVGPELRELRINDGAWTPPTDYTLAALAEVLDTVGKQFIQELRLGLPDRWKPWARPVDGQPLLFSSLTTIEIAVASPLSYISFARFVSLPQVKSAALCLTPYPSATQLDDLFSAIGQQFSPDRLVQLRITSTVPEPSVDVALRPIVLSSHLRSLLPFLRMQQITIDADWECGYDDDDVLREMAEAWPGLERMLLVAGGDSHARSYARSHSRSRATLRSLIPFATCCKDLKCLGIWLHADIRADHEAIEAAIAQASLNRPSPPLEILEVMDSTIEGPPERIAHFLSTLFPSLHIILANGADEHVERWGEVEKLLPAARVRHR</sequence>
<gene>
    <name evidence="1" type="ORF">IEO21_04098</name>
</gene>
<organism evidence="1 2">
    <name type="scientific">Rhodonia placenta</name>
    <dbReference type="NCBI Taxonomy" id="104341"/>
    <lineage>
        <taxon>Eukaryota</taxon>
        <taxon>Fungi</taxon>
        <taxon>Dikarya</taxon>
        <taxon>Basidiomycota</taxon>
        <taxon>Agaricomycotina</taxon>
        <taxon>Agaricomycetes</taxon>
        <taxon>Polyporales</taxon>
        <taxon>Adustoporiaceae</taxon>
        <taxon>Rhodonia</taxon>
    </lineage>
</organism>
<reference evidence="1" key="1">
    <citation type="submission" date="2020-11" db="EMBL/GenBank/DDBJ databases">
        <authorList>
            <person name="Koelle M."/>
            <person name="Horta M.A.C."/>
            <person name="Nowrousian M."/>
            <person name="Ohm R.A."/>
            <person name="Benz P."/>
            <person name="Pilgard A."/>
        </authorList>
    </citation>
    <scope>NUCLEOTIDE SEQUENCE</scope>
    <source>
        <strain evidence="1">FPRL280</strain>
    </source>
</reference>
<accession>A0A8H7P4V2</accession>
<dbReference type="Proteomes" id="UP000639403">
    <property type="component" value="Unassembled WGS sequence"/>
</dbReference>
<evidence type="ECO:0000313" key="2">
    <source>
        <dbReference type="Proteomes" id="UP000639403"/>
    </source>
</evidence>